<gene>
    <name evidence="1" type="ORF">HWA77_09015</name>
</gene>
<sequence>MNIAKTILQQLGGQRFITMTGARNFVAFPAPGLQFDLPRNSMVKNHIKRVHVILDPSDTYTVLTMSKKRGQLEYVEVERVSGVYCDMLEGIFTDMTGLYTSL</sequence>
<protein>
    <submittedName>
        <fullName evidence="1">Uncharacterized protein</fullName>
    </submittedName>
</protein>
<dbReference type="EMBL" id="JABXOR010000569">
    <property type="protein sequence ID" value="NVP00346.1"/>
    <property type="molecule type" value="Genomic_DNA"/>
</dbReference>
<evidence type="ECO:0000313" key="1">
    <source>
        <dbReference type="EMBL" id="NVP00346.1"/>
    </source>
</evidence>
<organism evidence="1 2">
    <name type="scientific">Photobacterium damselae subsp. damselae</name>
    <name type="common">Listonella damsela</name>
    <dbReference type="NCBI Taxonomy" id="85581"/>
    <lineage>
        <taxon>Bacteria</taxon>
        <taxon>Pseudomonadati</taxon>
        <taxon>Pseudomonadota</taxon>
        <taxon>Gammaproteobacteria</taxon>
        <taxon>Vibrionales</taxon>
        <taxon>Vibrionaceae</taxon>
        <taxon>Photobacterium</taxon>
    </lineage>
</organism>
<name>A0A850QNX6_PHODD</name>
<evidence type="ECO:0000313" key="2">
    <source>
        <dbReference type="Proteomes" id="UP000533429"/>
    </source>
</evidence>
<comment type="caution">
    <text evidence="1">The sequence shown here is derived from an EMBL/GenBank/DDBJ whole genome shotgun (WGS) entry which is preliminary data.</text>
</comment>
<dbReference type="AlphaFoldDB" id="A0A850QNX6"/>
<dbReference type="Proteomes" id="UP000533429">
    <property type="component" value="Unassembled WGS sequence"/>
</dbReference>
<accession>A0A850QNX6</accession>
<reference evidence="1 2" key="1">
    <citation type="submission" date="2020-06" db="EMBL/GenBank/DDBJ databases">
        <title>Photobacterium damselae subsp. damselae comparative genomics.</title>
        <authorList>
            <person name="Osorio C.R."/>
        </authorList>
    </citation>
    <scope>NUCLEOTIDE SEQUENCE [LARGE SCALE GENOMIC DNA]</scope>
    <source>
        <strain evidence="1 2">TW250/03</strain>
    </source>
</reference>
<proteinExistence type="predicted"/>